<dbReference type="EMBL" id="MU167312">
    <property type="protein sequence ID" value="KAG0143717.1"/>
    <property type="molecule type" value="Genomic_DNA"/>
</dbReference>
<sequence length="488" mass="55182">MAKDEQAVMMKIPQTRQTQTEPVPRLVHLPVEILFNIISVLRDMSYRESEAVAARTARLIPHVDSEKQKIEWSYAPPPEPILSSFQSFAVVNRQIHALSVPVLWERLEFPSRLPIPMTHFTENILPKHGANVKTATILLSSDWFKMDLIHSMNPCRYDNLCIIKHGREGVHTQPQPELPQDWSDHLQGLSPASVVGTLIHCPQLHKLVAYLPGPDEEEPKEEEPEPDLHKMNALATNLSKVLSTLGNLRVLELHNLRIGLPRIIFTSCITNAIRNLLLLESFSCSCISLGSEEEPKAFAEALSKLQHLTNLELTVVGALDPRWTSWPSPPKLVHLSIYGCRNLKSSEAPRTISAYAPNLTYLYLQLENHEGIETNPVNLDGSGARDDVFYLPRLIELELVGSARCMVNDCFLDCKGLRKLTYNLPENEDSILIEEFVEFICTSPFPRLTFLNMWRPASLGPLDLEKPLVTLRNYCEKHAIKLSVLELV</sequence>
<proteinExistence type="predicted"/>
<comment type="caution">
    <text evidence="1">The sequence shown here is derived from an EMBL/GenBank/DDBJ whole genome shotgun (WGS) entry which is preliminary data.</text>
</comment>
<keyword evidence="2" id="KW-1185">Reference proteome</keyword>
<reference evidence="1" key="1">
    <citation type="submission" date="2013-11" db="EMBL/GenBank/DDBJ databases">
        <title>Genome sequence of the fusiform rust pathogen reveals effectors for host alternation and coevolution with pine.</title>
        <authorList>
            <consortium name="DOE Joint Genome Institute"/>
            <person name="Smith K."/>
            <person name="Pendleton A."/>
            <person name="Kubisiak T."/>
            <person name="Anderson C."/>
            <person name="Salamov A."/>
            <person name="Aerts A."/>
            <person name="Riley R."/>
            <person name="Clum A."/>
            <person name="Lindquist E."/>
            <person name="Ence D."/>
            <person name="Campbell M."/>
            <person name="Kronenberg Z."/>
            <person name="Feau N."/>
            <person name="Dhillon B."/>
            <person name="Hamelin R."/>
            <person name="Burleigh J."/>
            <person name="Smith J."/>
            <person name="Yandell M."/>
            <person name="Nelson C."/>
            <person name="Grigoriev I."/>
            <person name="Davis J."/>
        </authorList>
    </citation>
    <scope>NUCLEOTIDE SEQUENCE</scope>
    <source>
        <strain evidence="1">G11</strain>
    </source>
</reference>
<dbReference type="SUPFAM" id="SSF52047">
    <property type="entry name" value="RNI-like"/>
    <property type="match status" value="1"/>
</dbReference>
<evidence type="ECO:0008006" key="3">
    <source>
        <dbReference type="Google" id="ProtNLM"/>
    </source>
</evidence>
<accession>A0A9P6NGD8</accession>
<dbReference type="AlphaFoldDB" id="A0A9P6NGD8"/>
<organism evidence="1 2">
    <name type="scientific">Cronartium quercuum f. sp. fusiforme G11</name>
    <dbReference type="NCBI Taxonomy" id="708437"/>
    <lineage>
        <taxon>Eukaryota</taxon>
        <taxon>Fungi</taxon>
        <taxon>Dikarya</taxon>
        <taxon>Basidiomycota</taxon>
        <taxon>Pucciniomycotina</taxon>
        <taxon>Pucciniomycetes</taxon>
        <taxon>Pucciniales</taxon>
        <taxon>Coleosporiaceae</taxon>
        <taxon>Cronartium</taxon>
    </lineage>
</organism>
<name>A0A9P6NGD8_9BASI</name>
<dbReference type="Proteomes" id="UP000886653">
    <property type="component" value="Unassembled WGS sequence"/>
</dbReference>
<dbReference type="Gene3D" id="3.80.10.10">
    <property type="entry name" value="Ribonuclease Inhibitor"/>
    <property type="match status" value="1"/>
</dbReference>
<evidence type="ECO:0000313" key="1">
    <source>
        <dbReference type="EMBL" id="KAG0143717.1"/>
    </source>
</evidence>
<evidence type="ECO:0000313" key="2">
    <source>
        <dbReference type="Proteomes" id="UP000886653"/>
    </source>
</evidence>
<protein>
    <recommendedName>
        <fullName evidence="3">F-box domain-containing protein</fullName>
    </recommendedName>
</protein>
<dbReference type="InterPro" id="IPR032675">
    <property type="entry name" value="LRR_dom_sf"/>
</dbReference>
<gene>
    <name evidence="1" type="ORF">CROQUDRAFT_134821</name>
</gene>